<accession>A0A7I5EF14</accession>
<evidence type="ECO:0000313" key="1">
    <source>
        <dbReference type="Proteomes" id="UP000025227"/>
    </source>
</evidence>
<evidence type="ECO:0000313" key="2">
    <source>
        <dbReference type="WBParaSite" id="HCON_00190720-00001"/>
    </source>
</evidence>
<organism evidence="1 2">
    <name type="scientific">Haemonchus contortus</name>
    <name type="common">Barber pole worm</name>
    <dbReference type="NCBI Taxonomy" id="6289"/>
    <lineage>
        <taxon>Eukaryota</taxon>
        <taxon>Metazoa</taxon>
        <taxon>Ecdysozoa</taxon>
        <taxon>Nematoda</taxon>
        <taxon>Chromadorea</taxon>
        <taxon>Rhabditida</taxon>
        <taxon>Rhabditina</taxon>
        <taxon>Rhabditomorpha</taxon>
        <taxon>Strongyloidea</taxon>
        <taxon>Trichostrongylidae</taxon>
        <taxon>Haemonchus</taxon>
    </lineage>
</organism>
<protein>
    <submittedName>
        <fullName evidence="2">Secreted protein</fullName>
    </submittedName>
</protein>
<dbReference type="AlphaFoldDB" id="A0A7I5EF14"/>
<keyword evidence="1" id="KW-1185">Reference proteome</keyword>
<sequence>MRRCFTVLPLYLDCPAVVPRFPVITFVCRRSHIDVSPSTFSKRFIFLNFLRGFQLNIWVVGGVDFFQCFGCFNESLACYSSFFEMTYDMQRIIK</sequence>
<dbReference type="Proteomes" id="UP000025227">
    <property type="component" value="Unplaced"/>
</dbReference>
<reference evidence="2" key="1">
    <citation type="submission" date="2020-12" db="UniProtKB">
        <authorList>
            <consortium name="WormBaseParasite"/>
        </authorList>
    </citation>
    <scope>IDENTIFICATION</scope>
    <source>
        <strain evidence="2">MHco3</strain>
    </source>
</reference>
<proteinExistence type="predicted"/>
<name>A0A7I5EF14_HAECO</name>
<dbReference type="WBParaSite" id="HCON_00190720-00001">
    <property type="protein sequence ID" value="HCON_00190720-00001"/>
    <property type="gene ID" value="HCON_00190720"/>
</dbReference>